<accession>A0A1G6UCS6</accession>
<dbReference type="Pfam" id="PF08367">
    <property type="entry name" value="M16C_assoc"/>
    <property type="match status" value="1"/>
</dbReference>
<dbReference type="PANTHER" id="PTHR43016:SF13">
    <property type="entry name" value="PRESEQUENCE PROTEASE, MITOCHONDRIAL"/>
    <property type="match status" value="1"/>
</dbReference>
<name>A0A1G6UCS6_PEPNI</name>
<evidence type="ECO:0000259" key="1">
    <source>
        <dbReference type="SMART" id="SM01264"/>
    </source>
</evidence>
<sequence>MTQAYEQYGFHLVEERPLPELGGQGLLLAHQSGARLLAILNDDDNQTFGIGFRTPSDNSTGVAHILEHSVLNGSRKYRTKEPFMDLVKSSLATFLNAMTFSDKTIYPVSSRNEKDFTHLMDVYLDAVFNPAIYESKEIFLQEGWHYHLEKADDPLTYRGVVYNEMRGALSGADAQVQNAILTTLYPDTVYGKESGGDPYEIPSLTYDDFLDFHRRYYHPSNAYIFLYGQVDLARRLKLIHEDYLSHYEPLDLDSSLAVQAPFAAAKELEVTYSAAPEDSKVNKDQLAYALIFGSRTSLRDLFLADLLTDALIDSQAGPIRQALREAGIGADVQSFSSDGLQIPFGIIAKDTDAARKDDFVQVVEEAFRKLAEEGPDKDLLLASLNKIEFAYRECQGFGTRGVVYYINAFESWLYDGSPFDALHYEAPLAALREDIEAGRLGEEIRSRILDNPHKVILTARPEAGKTDRRDAAVAEELAAYKASLTEAEVQALVDETHRLIARQNRADTPEERATLPVLSLDDIDASIPRVPTEKDRLPQGTLISNDIFTSGILYLNLYFHTDHIAADDLTDYALLTALLGSMDSARYSYADLSTREYLLSGGLNITPAFYSDFKDPDKSYPRLVVSTRLLGTASLADTLDLIEEELCATRLDDKARLHEVIKMLRLRTEAGLLRVGHQVASARAVSYLSDQSAYVERIAGLDLLFALQDLDDRFDEEGDALVARLQALYARLVDKRDVLIGLTGSAADIAAARGPVRAFIDRLPDKDLPPADFLPRATVKNEGLKSAAGVQYVAQAARLGEATGAYKGSWEVLTNLLTNEYLYNEVRAKGGAYGQGIRFSRKGYMSLYSYRDPNLEKTMDVYAALPDWLAKLEMSQEDLAPFIIGTVDKFNPQRTPAGKGLLSLRLHISGQSYEDIEATQAEALAASPEALKAMAPALADAMARSVTCVIGSATAIDRARDYFDQVRNLEG</sequence>
<reference evidence="2 3" key="1">
    <citation type="submission" date="2016-10" db="EMBL/GenBank/DDBJ databases">
        <authorList>
            <person name="de Groot N.N."/>
        </authorList>
    </citation>
    <scope>NUCLEOTIDE SEQUENCE [LARGE SCALE GENOMIC DNA]</scope>
    <source>
        <strain evidence="2 3">DSM 20475</strain>
    </source>
</reference>
<organism evidence="2 3">
    <name type="scientific">Peptococcus niger</name>
    <dbReference type="NCBI Taxonomy" id="2741"/>
    <lineage>
        <taxon>Bacteria</taxon>
        <taxon>Bacillati</taxon>
        <taxon>Bacillota</taxon>
        <taxon>Clostridia</taxon>
        <taxon>Eubacteriales</taxon>
        <taxon>Peptococcaceae</taxon>
        <taxon>Peptococcus</taxon>
    </lineage>
</organism>
<dbReference type="PANTHER" id="PTHR43016">
    <property type="entry name" value="PRESEQUENCE PROTEASE"/>
    <property type="match status" value="1"/>
</dbReference>
<dbReference type="Pfam" id="PF00675">
    <property type="entry name" value="Peptidase_M16"/>
    <property type="match status" value="1"/>
</dbReference>
<protein>
    <recommendedName>
        <fullName evidence="1">Peptidase M16C associated domain-containing protein</fullName>
    </recommendedName>
</protein>
<dbReference type="OrthoDB" id="9811314at2"/>
<evidence type="ECO:0000313" key="3">
    <source>
        <dbReference type="Proteomes" id="UP000198995"/>
    </source>
</evidence>
<dbReference type="InterPro" id="IPR013578">
    <property type="entry name" value="Peptidase_M16C_assoc"/>
</dbReference>
<dbReference type="Pfam" id="PF22516">
    <property type="entry name" value="PreP_C"/>
    <property type="match status" value="1"/>
</dbReference>
<keyword evidence="3" id="KW-1185">Reference proteome</keyword>
<proteinExistence type="predicted"/>
<dbReference type="GO" id="GO:0016485">
    <property type="term" value="P:protein processing"/>
    <property type="evidence" value="ECO:0007669"/>
    <property type="project" value="TreeGrafter"/>
</dbReference>
<dbReference type="InterPro" id="IPR011249">
    <property type="entry name" value="Metalloenz_LuxS/M16"/>
</dbReference>
<dbReference type="AlphaFoldDB" id="A0A1G6UCS6"/>
<feature type="domain" description="Peptidase M16C associated" evidence="1">
    <location>
        <begin position="459"/>
        <end position="710"/>
    </location>
</feature>
<dbReference type="GO" id="GO:0046872">
    <property type="term" value="F:metal ion binding"/>
    <property type="evidence" value="ECO:0007669"/>
    <property type="project" value="InterPro"/>
</dbReference>
<dbReference type="Proteomes" id="UP000198995">
    <property type="component" value="Unassembled WGS sequence"/>
</dbReference>
<dbReference type="RefSeq" id="WP_091791285.1">
    <property type="nucleotide sequence ID" value="NZ_FNAF01000003.1"/>
</dbReference>
<dbReference type="InterPro" id="IPR055130">
    <property type="entry name" value="PreP_C"/>
</dbReference>
<dbReference type="Gene3D" id="3.30.830.10">
    <property type="entry name" value="Metalloenzyme, LuxS/M16 peptidase-like"/>
    <property type="match status" value="4"/>
</dbReference>
<evidence type="ECO:0000313" key="2">
    <source>
        <dbReference type="EMBL" id="SDD38496.1"/>
    </source>
</evidence>
<gene>
    <name evidence="2" type="ORF">SAMN04489866_10310</name>
</gene>
<dbReference type="STRING" id="2741.SAMN04489866_10310"/>
<dbReference type="GO" id="GO:0004222">
    <property type="term" value="F:metalloendopeptidase activity"/>
    <property type="evidence" value="ECO:0007669"/>
    <property type="project" value="TreeGrafter"/>
</dbReference>
<dbReference type="InterPro" id="IPR007863">
    <property type="entry name" value="Peptidase_M16_C"/>
</dbReference>
<dbReference type="FunFam" id="3.30.830.10:FF:000034">
    <property type="entry name" value="presequence protease 1, chloroplastic/mitochondrial"/>
    <property type="match status" value="1"/>
</dbReference>
<dbReference type="Pfam" id="PF05193">
    <property type="entry name" value="Peptidase_M16_C"/>
    <property type="match status" value="1"/>
</dbReference>
<dbReference type="SMART" id="SM01264">
    <property type="entry name" value="M16C_associated"/>
    <property type="match status" value="1"/>
</dbReference>
<dbReference type="SUPFAM" id="SSF63411">
    <property type="entry name" value="LuxS/MPP-like metallohydrolase"/>
    <property type="match status" value="4"/>
</dbReference>
<dbReference type="EMBL" id="FNAF01000003">
    <property type="protein sequence ID" value="SDD38496.1"/>
    <property type="molecule type" value="Genomic_DNA"/>
</dbReference>
<dbReference type="InterPro" id="IPR011765">
    <property type="entry name" value="Pept_M16_N"/>
</dbReference>